<comment type="similarity">
    <text evidence="3">Belongs to the glycoside-pentoside-hexuronide (GPH) cation symporter transporter (TC 2.A.2.4) family.</text>
</comment>
<dbReference type="CDD" id="cd17313">
    <property type="entry name" value="MFS_SLC45_SUC"/>
    <property type="match status" value="1"/>
</dbReference>
<keyword evidence="10 11" id="KW-0472">Membrane</keyword>
<feature type="transmembrane region" description="Helical" evidence="11">
    <location>
        <begin position="497"/>
        <end position="517"/>
    </location>
</feature>
<dbReference type="SUPFAM" id="SSF103473">
    <property type="entry name" value="MFS general substrate transporter"/>
    <property type="match status" value="1"/>
</dbReference>
<dbReference type="PANTHER" id="PTHR19432">
    <property type="entry name" value="SUGAR TRANSPORTER"/>
    <property type="match status" value="1"/>
</dbReference>
<evidence type="ECO:0000256" key="10">
    <source>
        <dbReference type="ARBA" id="ARBA00023136"/>
    </source>
</evidence>
<evidence type="ECO:0000256" key="5">
    <source>
        <dbReference type="ARBA" id="ARBA00022475"/>
    </source>
</evidence>
<dbReference type="GO" id="GO:0005886">
    <property type="term" value="C:plasma membrane"/>
    <property type="evidence" value="ECO:0007669"/>
    <property type="project" value="UniProtKB-SubCell"/>
</dbReference>
<keyword evidence="5" id="KW-1003">Cell membrane</keyword>
<sequence length="534" mass="57777">MEKGRKGELEMMEAAGLEKIEGGGDSSSEQGPVRQVSLMRLVLACAVAGGVQYGWALQLSLLTPYVQTLGLSHALSSMMWICGPIAGFVVQPIVGYRSDRCRLAFGRRRPFILAGCFFICIAVLIIGFSSDIGFALGDTKLHCRDYTGSRVHAAVIFVLGFWILDFSNNLVQAPARALISDLSGAKGCNQANAIFCSWMAFGNIIGYASGSTGAYYKWFPFLMTKACCEACANLKGAFLIAMVLLLISLTVTVIFANEVPLSEMEAEARETGESTLTEIDSPKKEENGGIFNFFRSFKKLPPGMLSVLLVTCLTWLAWFPFNMYDTDWMGREIYHGEPKGTPSQVRAYERGVRDGAFGLLLNSIVLGATSFLIEPMCRLWSARRVWVTTNVILCVLMAVTCIIGSWSLKEFHNTNQQNITVRKDVRALALTLFTVLGFPLAILYSIPFAVTAQLAATQGGGQGLCVGILNISIVLPQVIVSLGAGPWDQLFGKNNTPAFAVASVVGLVGAIVGFFKLPRLSGQSFKTIAIGGGH</sequence>
<feature type="transmembrane region" description="Helical" evidence="11">
    <location>
        <begin position="111"/>
        <end position="130"/>
    </location>
</feature>
<dbReference type="AlphaFoldDB" id="A0A9Q0C4M0"/>
<keyword evidence="6" id="KW-0762">Sugar transport</keyword>
<dbReference type="NCBIfam" id="TIGR01301">
    <property type="entry name" value="GPH_sucrose"/>
    <property type="match status" value="1"/>
</dbReference>
<feature type="transmembrane region" description="Helical" evidence="11">
    <location>
        <begin position="236"/>
        <end position="256"/>
    </location>
</feature>
<keyword evidence="7 11" id="KW-0812">Transmembrane</keyword>
<dbReference type="InterPro" id="IPR011701">
    <property type="entry name" value="MFS"/>
</dbReference>
<proteinExistence type="inferred from homology"/>
<evidence type="ECO:0000313" key="13">
    <source>
        <dbReference type="Proteomes" id="UP001151287"/>
    </source>
</evidence>
<gene>
    <name evidence="12" type="ORF">LUZ63_018532</name>
</gene>
<evidence type="ECO:0000256" key="9">
    <source>
        <dbReference type="ARBA" id="ARBA00022989"/>
    </source>
</evidence>
<dbReference type="OrthoDB" id="28755at2759"/>
<feature type="transmembrane region" description="Helical" evidence="11">
    <location>
        <begin position="38"/>
        <end position="57"/>
    </location>
</feature>
<evidence type="ECO:0000256" key="2">
    <source>
        <dbReference type="ARBA" id="ARBA00004914"/>
    </source>
</evidence>
<dbReference type="Gene3D" id="1.20.1250.20">
    <property type="entry name" value="MFS general substrate transporter like domains"/>
    <property type="match status" value="1"/>
</dbReference>
<dbReference type="GO" id="GO:0042950">
    <property type="term" value="F:salicin transmembrane transporter activity"/>
    <property type="evidence" value="ECO:0007669"/>
    <property type="project" value="UniProtKB-ARBA"/>
</dbReference>
<accession>A0A9Q0C4M0</accession>
<dbReference type="PANTHER" id="PTHR19432:SF64">
    <property type="entry name" value="SUCROSE TRANSPORT PROTEIN SUT1"/>
    <property type="match status" value="1"/>
</dbReference>
<dbReference type="InterPro" id="IPR005989">
    <property type="entry name" value="Suc_symporter_pln"/>
</dbReference>
<keyword evidence="4" id="KW-0813">Transport</keyword>
<evidence type="ECO:0000256" key="4">
    <source>
        <dbReference type="ARBA" id="ARBA00022448"/>
    </source>
</evidence>
<keyword evidence="8" id="KW-0769">Symport</keyword>
<dbReference type="InterPro" id="IPR036259">
    <property type="entry name" value="MFS_trans_sf"/>
</dbReference>
<evidence type="ECO:0000256" key="8">
    <source>
        <dbReference type="ARBA" id="ARBA00022847"/>
    </source>
</evidence>
<evidence type="ECO:0000256" key="6">
    <source>
        <dbReference type="ARBA" id="ARBA00022597"/>
    </source>
</evidence>
<feature type="transmembrane region" description="Helical" evidence="11">
    <location>
        <begin position="69"/>
        <end position="90"/>
    </location>
</feature>
<evidence type="ECO:0000256" key="1">
    <source>
        <dbReference type="ARBA" id="ARBA00004651"/>
    </source>
</evidence>
<dbReference type="EMBL" id="JAMQYH010000005">
    <property type="protein sequence ID" value="KAJ1687142.1"/>
    <property type="molecule type" value="Genomic_DNA"/>
</dbReference>
<feature type="transmembrane region" description="Helical" evidence="11">
    <location>
        <begin position="303"/>
        <end position="321"/>
    </location>
</feature>
<reference evidence="12" key="1">
    <citation type="journal article" date="2022" name="Cell">
        <title>Repeat-based holocentromeres influence genome architecture and karyotype evolution.</title>
        <authorList>
            <person name="Hofstatter P.G."/>
            <person name="Thangavel G."/>
            <person name="Lux T."/>
            <person name="Neumann P."/>
            <person name="Vondrak T."/>
            <person name="Novak P."/>
            <person name="Zhang M."/>
            <person name="Costa L."/>
            <person name="Castellani M."/>
            <person name="Scott A."/>
            <person name="Toegelov H."/>
            <person name="Fuchs J."/>
            <person name="Mata-Sucre Y."/>
            <person name="Dias Y."/>
            <person name="Vanzela A.L.L."/>
            <person name="Huettel B."/>
            <person name="Almeida C.C.S."/>
            <person name="Simkova H."/>
            <person name="Souza G."/>
            <person name="Pedrosa-Harand A."/>
            <person name="Macas J."/>
            <person name="Mayer K.F.X."/>
            <person name="Houben A."/>
            <person name="Marques A."/>
        </authorList>
    </citation>
    <scope>NUCLEOTIDE SEQUENCE</scope>
    <source>
        <strain evidence="12">RhyBre1mFocal</strain>
    </source>
</reference>
<evidence type="ECO:0000256" key="7">
    <source>
        <dbReference type="ARBA" id="ARBA00022692"/>
    </source>
</evidence>
<name>A0A9Q0C4M0_9POAL</name>
<evidence type="ECO:0000313" key="12">
    <source>
        <dbReference type="EMBL" id="KAJ1687142.1"/>
    </source>
</evidence>
<keyword evidence="13" id="KW-1185">Reference proteome</keyword>
<protein>
    <recommendedName>
        <fullName evidence="14">Sucrose transporter</fullName>
    </recommendedName>
</protein>
<dbReference type="FunFam" id="1.20.1250.20:FF:000366">
    <property type="entry name" value="Sucrose transport protein SUT5"/>
    <property type="match status" value="1"/>
</dbReference>
<dbReference type="GO" id="GO:0005364">
    <property type="term" value="F:maltose:proton symporter activity"/>
    <property type="evidence" value="ECO:0007669"/>
    <property type="project" value="UniProtKB-ARBA"/>
</dbReference>
<comment type="pathway">
    <text evidence="2">Glycan biosynthesis; sucrose metabolism.</text>
</comment>
<comment type="subcellular location">
    <subcellularLocation>
        <location evidence="1">Cell membrane</location>
        <topology evidence="1">Multi-pass membrane protein</topology>
    </subcellularLocation>
</comment>
<feature type="transmembrane region" description="Helical" evidence="11">
    <location>
        <begin position="355"/>
        <end position="373"/>
    </location>
</feature>
<keyword evidence="9 11" id="KW-1133">Transmembrane helix</keyword>
<dbReference type="GO" id="GO:0008506">
    <property type="term" value="F:sucrose:proton symporter activity"/>
    <property type="evidence" value="ECO:0007669"/>
    <property type="project" value="UniProtKB-ARBA"/>
</dbReference>
<evidence type="ECO:0000256" key="11">
    <source>
        <dbReference type="SAM" id="Phobius"/>
    </source>
</evidence>
<organism evidence="12 13">
    <name type="scientific">Rhynchospora breviuscula</name>
    <dbReference type="NCBI Taxonomy" id="2022672"/>
    <lineage>
        <taxon>Eukaryota</taxon>
        <taxon>Viridiplantae</taxon>
        <taxon>Streptophyta</taxon>
        <taxon>Embryophyta</taxon>
        <taxon>Tracheophyta</taxon>
        <taxon>Spermatophyta</taxon>
        <taxon>Magnoliopsida</taxon>
        <taxon>Liliopsida</taxon>
        <taxon>Poales</taxon>
        <taxon>Cyperaceae</taxon>
        <taxon>Cyperoideae</taxon>
        <taxon>Rhynchosporeae</taxon>
        <taxon>Rhynchospora</taxon>
    </lineage>
</organism>
<feature type="transmembrane region" description="Helical" evidence="11">
    <location>
        <begin position="385"/>
        <end position="408"/>
    </location>
</feature>
<evidence type="ECO:0008006" key="14">
    <source>
        <dbReference type="Google" id="ProtNLM"/>
    </source>
</evidence>
<dbReference type="Pfam" id="PF07690">
    <property type="entry name" value="MFS_1"/>
    <property type="match status" value="1"/>
</dbReference>
<feature type="transmembrane region" description="Helical" evidence="11">
    <location>
        <begin position="192"/>
        <end position="216"/>
    </location>
</feature>
<evidence type="ECO:0000256" key="3">
    <source>
        <dbReference type="ARBA" id="ARBA00007134"/>
    </source>
</evidence>
<feature type="transmembrane region" description="Helical" evidence="11">
    <location>
        <begin position="428"/>
        <end position="452"/>
    </location>
</feature>
<feature type="transmembrane region" description="Helical" evidence="11">
    <location>
        <begin position="464"/>
        <end position="485"/>
    </location>
</feature>
<comment type="caution">
    <text evidence="12">The sequence shown here is derived from an EMBL/GenBank/DDBJ whole genome shotgun (WGS) entry which is preliminary data.</text>
</comment>
<dbReference type="Proteomes" id="UP001151287">
    <property type="component" value="Unassembled WGS sequence"/>
</dbReference>
<feature type="transmembrane region" description="Helical" evidence="11">
    <location>
        <begin position="150"/>
        <end position="171"/>
    </location>
</feature>
<dbReference type="FunFam" id="1.20.1250.20:FF:000182">
    <property type="entry name" value="Sucrose transporter SUC2"/>
    <property type="match status" value="1"/>
</dbReference>